<accession>A0ABQ9AZI6</accession>
<sequence>MAEIFTTRTDHRYNPVLDSHKRSRTSYMTQQQQGGDYYHQNQRWFQVKKPRVDHYNSNNGVFNFVPKIHPLPQFEAKKVEINNGVSGFNASVQAHKPQWNYNGVSTLKFKALPEFQTRRSGADNGGFVPKFASLET</sequence>
<evidence type="ECO:0000313" key="2">
    <source>
        <dbReference type="Proteomes" id="UP001141253"/>
    </source>
</evidence>
<keyword evidence="2" id="KW-1185">Reference proteome</keyword>
<name>A0ABQ9AZI6_9ROSI</name>
<dbReference type="Proteomes" id="UP001141253">
    <property type="component" value="Chromosome 7"/>
</dbReference>
<evidence type="ECO:0000313" key="1">
    <source>
        <dbReference type="EMBL" id="KAJ6366580.1"/>
    </source>
</evidence>
<dbReference type="EMBL" id="JAPFFI010000014">
    <property type="protein sequence ID" value="KAJ6366580.1"/>
    <property type="molecule type" value="Genomic_DNA"/>
</dbReference>
<gene>
    <name evidence="1" type="ORF">OIU77_003047</name>
</gene>
<organism evidence="1 2">
    <name type="scientific">Salix suchowensis</name>
    <dbReference type="NCBI Taxonomy" id="1278906"/>
    <lineage>
        <taxon>Eukaryota</taxon>
        <taxon>Viridiplantae</taxon>
        <taxon>Streptophyta</taxon>
        <taxon>Embryophyta</taxon>
        <taxon>Tracheophyta</taxon>
        <taxon>Spermatophyta</taxon>
        <taxon>Magnoliopsida</taxon>
        <taxon>eudicotyledons</taxon>
        <taxon>Gunneridae</taxon>
        <taxon>Pentapetalae</taxon>
        <taxon>rosids</taxon>
        <taxon>fabids</taxon>
        <taxon>Malpighiales</taxon>
        <taxon>Salicaceae</taxon>
        <taxon>Saliceae</taxon>
        <taxon>Salix</taxon>
    </lineage>
</organism>
<comment type="caution">
    <text evidence="1">The sequence shown here is derived from an EMBL/GenBank/DDBJ whole genome shotgun (WGS) entry which is preliminary data.</text>
</comment>
<reference evidence="1" key="1">
    <citation type="submission" date="2022-10" db="EMBL/GenBank/DDBJ databases">
        <authorList>
            <person name="Hyden B.L."/>
            <person name="Feng K."/>
            <person name="Yates T."/>
            <person name="Jawdy S."/>
            <person name="Smart L.B."/>
            <person name="Muchero W."/>
        </authorList>
    </citation>
    <scope>NUCLEOTIDE SEQUENCE</scope>
    <source>
        <tissue evidence="1">Shoot tip</tissue>
    </source>
</reference>
<protein>
    <submittedName>
        <fullName evidence="1">Uncharacterized protein</fullName>
    </submittedName>
</protein>
<proteinExistence type="predicted"/>
<reference evidence="1" key="2">
    <citation type="journal article" date="2023" name="Int. J. Mol. Sci.">
        <title>De Novo Assembly and Annotation of 11 Diverse Shrub Willow (Salix) Genomes Reveals Novel Gene Organization in Sex-Linked Regions.</title>
        <authorList>
            <person name="Hyden B."/>
            <person name="Feng K."/>
            <person name="Yates T.B."/>
            <person name="Jawdy S."/>
            <person name="Cereghino C."/>
            <person name="Smart L.B."/>
            <person name="Muchero W."/>
        </authorList>
    </citation>
    <scope>NUCLEOTIDE SEQUENCE</scope>
    <source>
        <tissue evidence="1">Shoot tip</tissue>
    </source>
</reference>